<evidence type="ECO:0000313" key="3">
    <source>
        <dbReference type="Proteomes" id="UP000199103"/>
    </source>
</evidence>
<dbReference type="RefSeq" id="WP_091529250.1">
    <property type="nucleotide sequence ID" value="NZ_LT629772.1"/>
</dbReference>
<evidence type="ECO:0000256" key="1">
    <source>
        <dbReference type="SAM" id="Phobius"/>
    </source>
</evidence>
<feature type="transmembrane region" description="Helical" evidence="1">
    <location>
        <begin position="104"/>
        <end position="123"/>
    </location>
</feature>
<sequence length="191" mass="20586">MANTVAGRFLLSNVAVIVCCGCYLLWWILAFKPVNPVPGLRSGWLLIPAVVAGFVGIVLAVRAGTHSTTARRLFPPWRLLVAGIACYLVLLLLTRLLFHRQVTAELVLMVGWAVLVLYQLNALYGAGVFGRQRTLLFVAVSIAALVGCLVCYTIYYDLGPRAGFVVGIVPLALGAMVMAVISAAIFRSPVR</sequence>
<reference evidence="2 3" key="1">
    <citation type="submission" date="2016-10" db="EMBL/GenBank/DDBJ databases">
        <authorList>
            <person name="de Groot N.N."/>
        </authorList>
    </citation>
    <scope>NUCLEOTIDE SEQUENCE [LARGE SCALE GENOMIC DNA]</scope>
    <source>
        <strain evidence="2 3">DSM 21800</strain>
    </source>
</reference>
<feature type="transmembrane region" description="Helical" evidence="1">
    <location>
        <begin position="9"/>
        <end position="31"/>
    </location>
</feature>
<keyword evidence="1" id="KW-0472">Membrane</keyword>
<accession>A0A1H1ZLP5</accession>
<organism evidence="2 3">
    <name type="scientific">Microlunatus soli</name>
    <dbReference type="NCBI Taxonomy" id="630515"/>
    <lineage>
        <taxon>Bacteria</taxon>
        <taxon>Bacillati</taxon>
        <taxon>Actinomycetota</taxon>
        <taxon>Actinomycetes</taxon>
        <taxon>Propionibacteriales</taxon>
        <taxon>Propionibacteriaceae</taxon>
        <taxon>Microlunatus</taxon>
    </lineage>
</organism>
<feature type="transmembrane region" description="Helical" evidence="1">
    <location>
        <begin position="135"/>
        <end position="156"/>
    </location>
</feature>
<dbReference type="OrthoDB" id="3193312at2"/>
<feature type="transmembrane region" description="Helical" evidence="1">
    <location>
        <begin position="77"/>
        <end position="98"/>
    </location>
</feature>
<name>A0A1H1ZLP5_9ACTN</name>
<keyword evidence="1" id="KW-1133">Transmembrane helix</keyword>
<gene>
    <name evidence="2" type="ORF">SAMN04489812_5313</name>
</gene>
<evidence type="ECO:0000313" key="2">
    <source>
        <dbReference type="EMBL" id="SDT34741.1"/>
    </source>
</evidence>
<dbReference type="AlphaFoldDB" id="A0A1H1ZLP5"/>
<dbReference type="EMBL" id="LT629772">
    <property type="protein sequence ID" value="SDT34741.1"/>
    <property type="molecule type" value="Genomic_DNA"/>
</dbReference>
<feature type="transmembrane region" description="Helical" evidence="1">
    <location>
        <begin position="162"/>
        <end position="186"/>
    </location>
</feature>
<keyword evidence="1" id="KW-0812">Transmembrane</keyword>
<proteinExistence type="predicted"/>
<dbReference type="Proteomes" id="UP000199103">
    <property type="component" value="Chromosome I"/>
</dbReference>
<keyword evidence="3" id="KW-1185">Reference proteome</keyword>
<dbReference type="STRING" id="630515.SAMN04489812_5313"/>
<feature type="transmembrane region" description="Helical" evidence="1">
    <location>
        <begin position="43"/>
        <end position="65"/>
    </location>
</feature>
<protein>
    <submittedName>
        <fullName evidence="2">Uncharacterized protein</fullName>
    </submittedName>
</protein>